<dbReference type="EMBL" id="MK072135">
    <property type="protein sequence ID" value="AYV79185.1"/>
    <property type="molecule type" value="Genomic_DNA"/>
</dbReference>
<gene>
    <name evidence="1" type="ORF">Faunusvirus4_26</name>
</gene>
<name>A0A3G4ZWC1_9VIRU</name>
<accession>A0A3G4ZWC1</accession>
<organism evidence="1">
    <name type="scientific">Faunusvirus sp</name>
    <dbReference type="NCBI Taxonomy" id="2487766"/>
    <lineage>
        <taxon>Viruses</taxon>
        <taxon>Varidnaviria</taxon>
        <taxon>Bamfordvirae</taxon>
        <taxon>Nucleocytoviricota</taxon>
        <taxon>Megaviricetes</taxon>
        <taxon>Imitervirales</taxon>
        <taxon>Mimiviridae</taxon>
    </lineage>
</organism>
<reference evidence="1" key="1">
    <citation type="submission" date="2018-10" db="EMBL/GenBank/DDBJ databases">
        <title>Hidden diversity of soil giant viruses.</title>
        <authorList>
            <person name="Schulz F."/>
            <person name="Alteio L."/>
            <person name="Goudeau D."/>
            <person name="Ryan E.M."/>
            <person name="Malmstrom R.R."/>
            <person name="Blanchard J."/>
            <person name="Woyke T."/>
        </authorList>
    </citation>
    <scope>NUCLEOTIDE SEQUENCE</scope>
    <source>
        <strain evidence="1">FNV1</strain>
    </source>
</reference>
<protein>
    <submittedName>
        <fullName evidence="1">Uncharacterized protein</fullName>
    </submittedName>
</protein>
<sequence>MHYLFDILLRVIHLLTHHQMYATSQWRTPLRIKDKDSATPICIRGDSCRLYKLGKCRFIHYPIFYRSVTPTPSSSFHSVGVTRVISDRPKSKEIVLLEQKLSDQYDTQLAVFRQLKTLCESLNCTYNCFTADMVNIAVPKMIHAAFIDLLDRRFLVDNVVGIIMNYAVGVKCVAKCRMPTCKTNVWIPEYGTVGEHVLRLLPVICDSHIKCNNCNGYCAKCNWRDDKITKYESTILVKCIDAPGCNTQCDCNIAILADSDDDSDWSYRRDYWN</sequence>
<evidence type="ECO:0000313" key="1">
    <source>
        <dbReference type="EMBL" id="AYV79185.1"/>
    </source>
</evidence>
<proteinExistence type="predicted"/>